<dbReference type="InterPro" id="IPR025324">
    <property type="entry name" value="DUF4230"/>
</dbReference>
<proteinExistence type="predicted"/>
<keyword evidence="2" id="KW-1185">Reference proteome</keyword>
<evidence type="ECO:0000313" key="2">
    <source>
        <dbReference type="Proteomes" id="UP000480178"/>
    </source>
</evidence>
<evidence type="ECO:0000313" key="1">
    <source>
        <dbReference type="EMBL" id="QHT66456.1"/>
    </source>
</evidence>
<protein>
    <submittedName>
        <fullName evidence="1">DUF4230 domain-containing protein</fullName>
    </submittedName>
</protein>
<sequence length="208" mass="23887">MEKHTINGLGRLLFVLLLLLVSGCKKDERGLVVGKIQRASDLATTEFTVDKIVHGTKTKKLSWFIKLSEARFLAYSQAKIKAGIDLREIGEQDIEIKEKRIVLRLPAVKVINFSYPPSSFVEDTLISDTRAFLNTINIEDQEEFFRQAELDIRNNLEFMGIVETTQEHTRTLLTRLLHSLGYEEVFISFKSNELQIDKVELVTETEKK</sequence>
<organism evidence="1 2">
    <name type="scientific">Rhodocytophaga rosea</name>
    <dbReference type="NCBI Taxonomy" id="2704465"/>
    <lineage>
        <taxon>Bacteria</taxon>
        <taxon>Pseudomonadati</taxon>
        <taxon>Bacteroidota</taxon>
        <taxon>Cytophagia</taxon>
        <taxon>Cytophagales</taxon>
        <taxon>Rhodocytophagaceae</taxon>
        <taxon>Rhodocytophaga</taxon>
    </lineage>
</organism>
<dbReference type="AlphaFoldDB" id="A0A6C0GEQ8"/>
<dbReference type="KEGG" id="rhoz:GXP67_07205"/>
<dbReference type="EMBL" id="CP048222">
    <property type="protein sequence ID" value="QHT66456.1"/>
    <property type="molecule type" value="Genomic_DNA"/>
</dbReference>
<dbReference type="PROSITE" id="PS51257">
    <property type="entry name" value="PROKAR_LIPOPROTEIN"/>
    <property type="match status" value="1"/>
</dbReference>
<name>A0A6C0GEQ8_9BACT</name>
<dbReference type="RefSeq" id="WP_162442510.1">
    <property type="nucleotide sequence ID" value="NZ_CP048222.1"/>
</dbReference>
<accession>A0A6C0GEQ8</accession>
<dbReference type="Proteomes" id="UP000480178">
    <property type="component" value="Chromosome"/>
</dbReference>
<reference evidence="1 2" key="1">
    <citation type="submission" date="2020-01" db="EMBL/GenBank/DDBJ databases">
        <authorList>
            <person name="Kim M.K."/>
        </authorList>
    </citation>
    <scope>NUCLEOTIDE SEQUENCE [LARGE SCALE GENOMIC DNA]</scope>
    <source>
        <strain evidence="1 2">172606-1</strain>
    </source>
</reference>
<dbReference type="Pfam" id="PF14014">
    <property type="entry name" value="DUF4230"/>
    <property type="match status" value="1"/>
</dbReference>
<gene>
    <name evidence="1" type="ORF">GXP67_07205</name>
</gene>